<dbReference type="EMBL" id="LT635616">
    <property type="protein sequence ID" value="VUZ94226.1"/>
    <property type="molecule type" value="Genomic_DNA"/>
</dbReference>
<proteinExistence type="predicted"/>
<keyword evidence="2" id="KW-1133">Transmembrane helix</keyword>
<dbReference type="VEuPathDB" id="PlasmoDB:PVP01_0533400"/>
<protein>
    <submittedName>
        <fullName evidence="3">VIR protein</fullName>
    </submittedName>
</protein>
<feature type="region of interest" description="Disordered" evidence="1">
    <location>
        <begin position="828"/>
        <end position="891"/>
    </location>
</feature>
<dbReference type="Pfam" id="PF05795">
    <property type="entry name" value="Plasmodium_Vir"/>
    <property type="match status" value="2"/>
</dbReference>
<dbReference type="AlphaFoldDB" id="A0A564ZT65"/>
<accession>A0A564ZT65</accession>
<evidence type="ECO:0000313" key="4">
    <source>
        <dbReference type="Proteomes" id="UP000220605"/>
    </source>
</evidence>
<dbReference type="Proteomes" id="UP000220605">
    <property type="component" value="Chromosome 5"/>
</dbReference>
<feature type="compositionally biased region" description="Basic and acidic residues" evidence="1">
    <location>
        <begin position="831"/>
        <end position="867"/>
    </location>
</feature>
<dbReference type="VEuPathDB" id="PlasmoDB:PVW1_050038700"/>
<keyword evidence="2" id="KW-0812">Transmembrane</keyword>
<evidence type="ECO:0000256" key="1">
    <source>
        <dbReference type="SAM" id="MobiDB-lite"/>
    </source>
</evidence>
<evidence type="ECO:0000313" key="3">
    <source>
        <dbReference type="EMBL" id="VUZ94226.1"/>
    </source>
</evidence>
<feature type="transmembrane region" description="Helical" evidence="2">
    <location>
        <begin position="781"/>
        <end position="799"/>
    </location>
</feature>
<evidence type="ECO:0000256" key="2">
    <source>
        <dbReference type="SAM" id="Phobius"/>
    </source>
</evidence>
<gene>
    <name evidence="3" type="ORF">PVP01_0533400</name>
</gene>
<keyword evidence="2" id="KW-0472">Membrane</keyword>
<dbReference type="OrthoDB" id="387669at2759"/>
<dbReference type="InterPro" id="IPR008780">
    <property type="entry name" value="Plasmodium_Vir"/>
</dbReference>
<dbReference type="VEuPathDB" id="PlasmoDB:PVX_090290"/>
<dbReference type="VEuPathDB" id="PlasmoDB:PVPAM_050041200"/>
<name>A0A564ZT65_PLAVI</name>
<sequence length="891" mass="106590">MEDKIVDDALKLLKQDSTFRTKDKLHVVYEKFEKNDPHDSPEICKDENNQNTKFDLDKDIVTLCKRVERILNNWNSIFSMDNHLSDNTCCDNLIYWIYGELIKKDYTPYSVHWLYNKIQELLERNQHCTHENSKCNRNFKRVFGIENLKNKKYIHDFLEYIDSIKSIFESETRVQENYCDYIYYILQLYKNIKESCYSRIPEDCPDEIKLFQKKIKGYNLSDVKKKCPRVLQKFKLSNLNAILDQLNKEQPMHVERIEDPFKYRKLINYDIFHYLKIYQDEESSTRDKRNNVSKEINKCIQINSYLQGEPNKLKEICEDFILYFFNFPKTKINSIHYFDYMNYWLNKKLEGTEIRATEFIGSMDKILSYNFSSYLLYKHFKNSVYDMDGNILNEMNILYNLYDYYIRIPNNPKTECPKPDNKCLSKNVTEINKCDHIKNRRFYKVLTNVLSFYNKKYQDICKNDTIKESLPICQVLEKYINDTVQKNCTSSCQTFENTNFKTSSKREHEYETVLNDLTAHKMYKKLEDQKVDESTCSSYCEDLIYMDDKHEDFNLLCVKMATNLKELSTILSDVPLHADRCTYFIFWVYEKIKNILNENSSSHSNYYAINLLNEVLYTINKKLPLDQKCSYYFDGTLTDWKKEKYLHDYFKNIEEINKNVVNLPDKCGTYLEYLKHICDLYMKDLKSCCAYYTNSNPRYLEMCPKYFKCGKEYFPYSLISKLSCKNEKTYTNVDEAFKDLIVDHDVVMLTRMSKRAASNYLLNGSMQNLVSHLMGDKFNSAMFYSYSFLGISFLFFLLYKVTNRKSKSSKISHQMDIAMSDIQMQYEENPPLERKKPPQERKKPPQERKKPPQERKKPPLERKKPPLERNPPPQKKSPRNERIRIAYASNN</sequence>
<reference evidence="4" key="1">
    <citation type="submission" date="2016-07" db="EMBL/GenBank/DDBJ databases">
        <authorList>
            <consortium name="Pathogen Informatics"/>
        </authorList>
    </citation>
    <scope>NUCLEOTIDE SEQUENCE [LARGE SCALE GENOMIC DNA]</scope>
</reference>
<organism evidence="3 4">
    <name type="scientific">Plasmodium vivax</name>
    <name type="common">malaria parasite P. vivax</name>
    <dbReference type="NCBI Taxonomy" id="5855"/>
    <lineage>
        <taxon>Eukaryota</taxon>
        <taxon>Sar</taxon>
        <taxon>Alveolata</taxon>
        <taxon>Apicomplexa</taxon>
        <taxon>Aconoidasida</taxon>
        <taxon>Haemosporida</taxon>
        <taxon>Plasmodiidae</taxon>
        <taxon>Plasmodium</taxon>
        <taxon>Plasmodium (Plasmodium)</taxon>
    </lineage>
</organism>